<keyword evidence="4" id="KW-1185">Reference proteome</keyword>
<feature type="domain" description="YqgU-like 6-bladed beta-propeller" evidence="2">
    <location>
        <begin position="90"/>
        <end position="349"/>
    </location>
</feature>
<accession>A0A285CK23</accession>
<feature type="region of interest" description="Disordered" evidence="1">
    <location>
        <begin position="22"/>
        <end position="42"/>
    </location>
</feature>
<dbReference type="AlphaFoldDB" id="A0A285CK23"/>
<evidence type="ECO:0000313" key="4">
    <source>
        <dbReference type="Proteomes" id="UP000219546"/>
    </source>
</evidence>
<reference evidence="3 4" key="1">
    <citation type="submission" date="2017-08" db="EMBL/GenBank/DDBJ databases">
        <authorList>
            <person name="de Groot N.N."/>
        </authorList>
    </citation>
    <scope>NUCLEOTIDE SEQUENCE [LARGE SCALE GENOMIC DNA]</scope>
    <source>
        <strain evidence="3 4">JC228</strain>
    </source>
</reference>
<sequence length="372" mass="42277">MQKAIGLILGLFLFLTACEDSSRVKPSSETPPPSESETAQESADKMVVTPLSVADSDQIQFVDWISNEEVIYIEHKNQESTIFKYHLSFGEKTPLFVTAGFVQLVEVSPERDQLLIQYSSNENEAALTILHVNGKVTSTVTIPSVEINTNWNQINQSKILVTAFSEDWSYKSYIWDTGNSQLESIELNHPFAGWGSESTLHYIDWDENQPSLLAPLRQIDFSGEITTLAEDVYFSKSFGKWFFTLSPSQQSDDKATYHFYRSDGKDLDQIEVFHLNSYSEWLIPYYDVASEKNELFFFEPVEGGAADLYNKGFLLSSYHVDSGDRQTLMEGLENLPIECSPNGSYCMYGYQLENILLVEEQKIVPLVKEEEN</sequence>
<gene>
    <name evidence="3" type="ORF">SAMN05877753_102135</name>
</gene>
<evidence type="ECO:0000259" key="2">
    <source>
        <dbReference type="Pfam" id="PF21101"/>
    </source>
</evidence>
<evidence type="ECO:0000256" key="1">
    <source>
        <dbReference type="SAM" id="MobiDB-lite"/>
    </source>
</evidence>
<dbReference type="Pfam" id="PF21101">
    <property type="entry name" value="YqgU"/>
    <property type="match status" value="1"/>
</dbReference>
<evidence type="ECO:0000313" key="3">
    <source>
        <dbReference type="EMBL" id="SNX67931.1"/>
    </source>
</evidence>
<dbReference type="EMBL" id="OAOP01000002">
    <property type="protein sequence ID" value="SNX67931.1"/>
    <property type="molecule type" value="Genomic_DNA"/>
</dbReference>
<dbReference type="SUPFAM" id="SSF82171">
    <property type="entry name" value="DPP6 N-terminal domain-like"/>
    <property type="match status" value="1"/>
</dbReference>
<proteinExistence type="predicted"/>
<organism evidence="3 4">
    <name type="scientific">Bacillus oleivorans</name>
    <dbReference type="NCBI Taxonomy" id="1448271"/>
    <lineage>
        <taxon>Bacteria</taxon>
        <taxon>Bacillati</taxon>
        <taxon>Bacillota</taxon>
        <taxon>Bacilli</taxon>
        <taxon>Bacillales</taxon>
        <taxon>Bacillaceae</taxon>
        <taxon>Bacillus</taxon>
    </lineage>
</organism>
<dbReference type="PROSITE" id="PS51257">
    <property type="entry name" value="PROKAR_LIPOPROTEIN"/>
    <property type="match status" value="1"/>
</dbReference>
<dbReference type="RefSeq" id="WP_097157342.1">
    <property type="nucleotide sequence ID" value="NZ_JBEPMQ010000013.1"/>
</dbReference>
<protein>
    <recommendedName>
        <fullName evidence="2">YqgU-like 6-bladed beta-propeller domain-containing protein</fullName>
    </recommendedName>
</protein>
<name>A0A285CK23_9BACI</name>
<dbReference type="Proteomes" id="UP000219546">
    <property type="component" value="Unassembled WGS sequence"/>
</dbReference>
<dbReference type="InterPro" id="IPR048421">
    <property type="entry name" value="YqgU_beta-prop"/>
</dbReference>
<dbReference type="OrthoDB" id="2168335at2"/>